<evidence type="ECO:0000313" key="1">
    <source>
        <dbReference type="EMBL" id="RUP44422.1"/>
    </source>
</evidence>
<dbReference type="AlphaFoldDB" id="A0A433D0Q8"/>
<organism evidence="1 2">
    <name type="scientific">Jimgerdemannia flammicorona</name>
    <dbReference type="NCBI Taxonomy" id="994334"/>
    <lineage>
        <taxon>Eukaryota</taxon>
        <taxon>Fungi</taxon>
        <taxon>Fungi incertae sedis</taxon>
        <taxon>Mucoromycota</taxon>
        <taxon>Mucoromycotina</taxon>
        <taxon>Endogonomycetes</taxon>
        <taxon>Endogonales</taxon>
        <taxon>Endogonaceae</taxon>
        <taxon>Jimgerdemannia</taxon>
    </lineage>
</organism>
<proteinExistence type="predicted"/>
<name>A0A433D0Q8_9FUNG</name>
<accession>A0A433D0Q8</accession>
<gene>
    <name evidence="1" type="ORF">BC936DRAFT_149477</name>
</gene>
<dbReference type="Proteomes" id="UP000268093">
    <property type="component" value="Unassembled WGS sequence"/>
</dbReference>
<protein>
    <submittedName>
        <fullName evidence="1">Uncharacterized protein</fullName>
    </submittedName>
</protein>
<comment type="caution">
    <text evidence="1">The sequence shown here is derived from an EMBL/GenBank/DDBJ whole genome shotgun (WGS) entry which is preliminary data.</text>
</comment>
<evidence type="ECO:0000313" key="2">
    <source>
        <dbReference type="Proteomes" id="UP000268093"/>
    </source>
</evidence>
<reference evidence="1 2" key="1">
    <citation type="journal article" date="2018" name="New Phytol.">
        <title>Phylogenomics of Endogonaceae and evolution of mycorrhizas within Mucoromycota.</title>
        <authorList>
            <person name="Chang Y."/>
            <person name="Desiro A."/>
            <person name="Na H."/>
            <person name="Sandor L."/>
            <person name="Lipzen A."/>
            <person name="Clum A."/>
            <person name="Barry K."/>
            <person name="Grigoriev I.V."/>
            <person name="Martin F.M."/>
            <person name="Stajich J.E."/>
            <person name="Smith M.E."/>
            <person name="Bonito G."/>
            <person name="Spatafora J.W."/>
        </authorList>
    </citation>
    <scope>NUCLEOTIDE SEQUENCE [LARGE SCALE GENOMIC DNA]</scope>
    <source>
        <strain evidence="1 2">GMNB39</strain>
    </source>
</reference>
<sequence>MAEFEIRNVCQRLVHGDVTIGFERHVCDRMTGKRKANHQLRDDIETRCLVGNSRDNANRKHENDGYGNGGDQPPPGQVDGPGVDDTKGGAEGAKEDDVVPPIGDLGVPPHQFHVNIVVARAGALPLFYNLRAVVQECVCQDRSEARETNAVGDGEEGAESKRAILLVEGLIEGFVAIVYDSGRRQIMRIDKADKRGNSQDINNKTNLFLS</sequence>
<dbReference type="EMBL" id="RBNI01008942">
    <property type="protein sequence ID" value="RUP44422.1"/>
    <property type="molecule type" value="Genomic_DNA"/>
</dbReference>
<keyword evidence="2" id="KW-1185">Reference proteome</keyword>